<dbReference type="EMBL" id="SMKQ01000034">
    <property type="protein sequence ID" value="TDD49028.1"/>
    <property type="molecule type" value="Genomic_DNA"/>
</dbReference>
<evidence type="ECO:0000313" key="2">
    <source>
        <dbReference type="Proteomes" id="UP000295302"/>
    </source>
</evidence>
<gene>
    <name evidence="1" type="ORF">E1286_14415</name>
</gene>
<protein>
    <submittedName>
        <fullName evidence="1">Uncharacterized protein</fullName>
    </submittedName>
</protein>
<proteinExistence type="predicted"/>
<accession>A0A4R4YUH1</accession>
<name>A0A4R4YUH1_9ACTN</name>
<dbReference type="Proteomes" id="UP000295302">
    <property type="component" value="Unassembled WGS sequence"/>
</dbReference>
<evidence type="ECO:0000313" key="1">
    <source>
        <dbReference type="EMBL" id="TDD49028.1"/>
    </source>
</evidence>
<sequence>MSEEHGRRAGVATTALGVRDHCGWAVLVAIGGGAGAPELLLRERATSLDDPSLPGQPYHAAAGLDLDAAAELIARVEEAARTAAQDALSAAVHELAEAGHDVAGVALDLGAVGSGRMALPRVLTEVPAKHHYLHGAEGELYHEALQKAARCEGLAVSRYDFKEVRDTAARALGADVTARVDGLRARAGSPWTRDHKDAALAALLVLAGGAER</sequence>
<reference evidence="1 2" key="1">
    <citation type="submission" date="2019-03" db="EMBL/GenBank/DDBJ databases">
        <title>Draft genome sequences of novel Actinobacteria.</title>
        <authorList>
            <person name="Sahin N."/>
            <person name="Ay H."/>
            <person name="Saygin H."/>
        </authorList>
    </citation>
    <scope>NUCLEOTIDE SEQUENCE [LARGE SCALE GENOMIC DNA]</scope>
    <source>
        <strain evidence="1 2">CH32</strain>
    </source>
</reference>
<comment type="caution">
    <text evidence="1">The sequence shown here is derived from an EMBL/GenBank/DDBJ whole genome shotgun (WGS) entry which is preliminary data.</text>
</comment>
<dbReference type="RefSeq" id="WP_132612613.1">
    <property type="nucleotide sequence ID" value="NZ_SMKQ01000034.1"/>
</dbReference>
<dbReference type="OrthoDB" id="3532522at2"/>
<dbReference type="AlphaFoldDB" id="A0A4R4YUH1"/>
<organism evidence="1 2">
    <name type="scientific">Nonomuraea terrae</name>
    <dbReference type="NCBI Taxonomy" id="2530383"/>
    <lineage>
        <taxon>Bacteria</taxon>
        <taxon>Bacillati</taxon>
        <taxon>Actinomycetota</taxon>
        <taxon>Actinomycetes</taxon>
        <taxon>Streptosporangiales</taxon>
        <taxon>Streptosporangiaceae</taxon>
        <taxon>Nonomuraea</taxon>
    </lineage>
</organism>
<keyword evidence="2" id="KW-1185">Reference proteome</keyword>